<name>A0A1H0GC30_9BACI</name>
<dbReference type="Pfam" id="PF13087">
    <property type="entry name" value="AAA_12"/>
    <property type="match status" value="1"/>
</dbReference>
<feature type="coiled-coil region" evidence="6">
    <location>
        <begin position="501"/>
        <end position="535"/>
    </location>
</feature>
<reference evidence="10" key="1">
    <citation type="submission" date="2016-10" db="EMBL/GenBank/DDBJ databases">
        <authorList>
            <person name="Varghese N."/>
            <person name="Submissions S."/>
        </authorList>
    </citation>
    <scope>NUCLEOTIDE SEQUENCE [LARGE SCALE GENOMIC DNA]</scope>
    <source>
        <strain evidence="10">CGMCC 1.10369</strain>
    </source>
</reference>
<dbReference type="SUPFAM" id="SSF52540">
    <property type="entry name" value="P-loop containing nucleoside triphosphate hydrolases"/>
    <property type="match status" value="1"/>
</dbReference>
<dbReference type="STRING" id="745820.SAMN04488053_10649"/>
<dbReference type="GO" id="GO:0043139">
    <property type="term" value="F:5'-3' DNA helicase activity"/>
    <property type="evidence" value="ECO:0007669"/>
    <property type="project" value="TreeGrafter"/>
</dbReference>
<dbReference type="Pfam" id="PF13086">
    <property type="entry name" value="AAA_11"/>
    <property type="match status" value="1"/>
</dbReference>
<dbReference type="InterPro" id="IPR041677">
    <property type="entry name" value="DNA2/NAM7_AAA_11"/>
</dbReference>
<dbReference type="GO" id="GO:0005524">
    <property type="term" value="F:ATP binding"/>
    <property type="evidence" value="ECO:0007669"/>
    <property type="project" value="UniProtKB-KW"/>
</dbReference>
<keyword evidence="5" id="KW-0067">ATP-binding</keyword>
<organism evidence="9 10">
    <name type="scientific">Alkalicoccus daliensis</name>
    <dbReference type="NCBI Taxonomy" id="745820"/>
    <lineage>
        <taxon>Bacteria</taxon>
        <taxon>Bacillati</taxon>
        <taxon>Bacillota</taxon>
        <taxon>Bacilli</taxon>
        <taxon>Bacillales</taxon>
        <taxon>Bacillaceae</taxon>
        <taxon>Alkalicoccus</taxon>
    </lineage>
</organism>
<dbReference type="AlphaFoldDB" id="A0A1H0GC30"/>
<sequence length="1018" mass="116580">MSDWKKTLKAWHLIEMLDIPVLPDSNVEYLREGADHTHLPGNETNNNSSPCRIYIGLCSTQKTLEYIRDAFHSEEKFYQMSTEKTFLAALNVNEAGYYEPDSLEIPYFTAFIGQLKKDNDEVNYSAFTDFYKKMNNDLQLKLTSDYKGRVIGESELYKIQSLLIKELNFPSLLLTSKDSDLILVNAIEKFNPNQPLPPLMNSFYIEDLEMLMQKDQLSSALNQYITGTTQKTDIDENEEELMKWLAPSKLPKARWPAPAHHKLSLMQQAAVNIAVDPSTQLNSVNGPPGTGKTTLLKDIIASYYFERAKQMCKFQHPTEAFSDEEAPPELKNKGFQNRFHHLDPSLKSFSMVVASSNNGAVENISKELPRTEELIRDCSLEKDPEIKKREQEIKDLTENLNYFRSHADALLIEEDLEIKEPFQSWGLFSAALGNSKNKTKFANTLWFSNIDGVDKLNNLLKNNKTTIDDWKQAQKEFADLEKQIDNRISFLNQLHEELYELKKNQLEIKKLNNSIAAYEKQLASLNQKAEIQKIKVDKYTEILEASNEESLLWWLTKEGRTHHKLLLESKIKRAEAMKVLMNIEEEQNAISQSIEKKSVPLQKMQVQILKFESQLDELKQKDITIPDQYFWNGEYDIRQKSCPWVDAELNHLRSKAFLQAVKIHKLFVFLASKKVRNNLGIYFNSANFSPNHEIVKRAKKEAWQTLFLIIPVVSTTFASASRLLTDFDLEEIGCLFIDEAGQAVPQAAAGSMYRAKNVVAVGDPLQIEPVVTMPESILHDIHRKFKVDAALCSLEASIQTVADRGNPLGSLQKNGWIGIPLWVHRRCQRPMFDISNEIAYDNKMVLAAEGTSQYSFWEDSTGKSINYQYVEEHGKSAAVLILSLFEEEKTIADVFLITPFKAVAEQLKTELKKQADFLASISNTNKKEVIRWINRNTGTVHTFQGKEARTVLFIVGTDENQQGAAQWIVSKPNILNVAVTRAKKNFILIGDHNRLKQMSYFKEINHSLEKKYLETLLK</sequence>
<feature type="domain" description="DNA2/NAM7 helicase helicase" evidence="7">
    <location>
        <begin position="693"/>
        <end position="771"/>
    </location>
</feature>
<dbReference type="RefSeq" id="WP_090842958.1">
    <property type="nucleotide sequence ID" value="NZ_FNIL01000006.1"/>
</dbReference>
<evidence type="ECO:0000256" key="3">
    <source>
        <dbReference type="ARBA" id="ARBA00022801"/>
    </source>
</evidence>
<feature type="domain" description="DNA2/NAM7 helicase-like C-terminal" evidence="8">
    <location>
        <begin position="874"/>
        <end position="992"/>
    </location>
</feature>
<keyword evidence="6" id="KW-0175">Coiled coil</keyword>
<evidence type="ECO:0000256" key="6">
    <source>
        <dbReference type="SAM" id="Coils"/>
    </source>
</evidence>
<keyword evidence="2" id="KW-0547">Nucleotide-binding</keyword>
<dbReference type="InterPro" id="IPR027417">
    <property type="entry name" value="P-loop_NTPase"/>
</dbReference>
<accession>A0A1H0GC30</accession>
<dbReference type="PANTHER" id="PTHR43788:SF8">
    <property type="entry name" value="DNA-BINDING PROTEIN SMUBP-2"/>
    <property type="match status" value="1"/>
</dbReference>
<dbReference type="Proteomes" id="UP000198778">
    <property type="component" value="Unassembled WGS sequence"/>
</dbReference>
<dbReference type="OrthoDB" id="9757917at2"/>
<comment type="similarity">
    <text evidence="1">Belongs to the DNA2/NAM7 helicase family.</text>
</comment>
<keyword evidence="4 9" id="KW-0347">Helicase</keyword>
<evidence type="ECO:0000256" key="5">
    <source>
        <dbReference type="ARBA" id="ARBA00022840"/>
    </source>
</evidence>
<evidence type="ECO:0000256" key="1">
    <source>
        <dbReference type="ARBA" id="ARBA00007913"/>
    </source>
</evidence>
<dbReference type="InterPro" id="IPR041679">
    <property type="entry name" value="DNA2/NAM7-like_C"/>
</dbReference>
<evidence type="ECO:0000259" key="7">
    <source>
        <dbReference type="Pfam" id="PF13086"/>
    </source>
</evidence>
<proteinExistence type="inferred from homology"/>
<protein>
    <submittedName>
        <fullName evidence="9">Superfamily I DNA and/or RNA helicase</fullName>
    </submittedName>
</protein>
<dbReference type="PANTHER" id="PTHR43788">
    <property type="entry name" value="DNA2/NAM7 HELICASE FAMILY MEMBER"/>
    <property type="match status" value="1"/>
</dbReference>
<keyword evidence="10" id="KW-1185">Reference proteome</keyword>
<evidence type="ECO:0000259" key="8">
    <source>
        <dbReference type="Pfam" id="PF13087"/>
    </source>
</evidence>
<gene>
    <name evidence="9" type="ORF">SAMN04488053_10649</name>
</gene>
<dbReference type="InterPro" id="IPR050534">
    <property type="entry name" value="Coronavir_polyprotein_1ab"/>
</dbReference>
<dbReference type="Gene3D" id="3.40.50.300">
    <property type="entry name" value="P-loop containing nucleotide triphosphate hydrolases"/>
    <property type="match status" value="3"/>
</dbReference>
<dbReference type="EMBL" id="FNIL01000006">
    <property type="protein sequence ID" value="SDO04339.1"/>
    <property type="molecule type" value="Genomic_DNA"/>
</dbReference>
<keyword evidence="3" id="KW-0378">Hydrolase</keyword>
<evidence type="ECO:0000256" key="4">
    <source>
        <dbReference type="ARBA" id="ARBA00022806"/>
    </source>
</evidence>
<dbReference type="GO" id="GO:0016787">
    <property type="term" value="F:hydrolase activity"/>
    <property type="evidence" value="ECO:0007669"/>
    <property type="project" value="UniProtKB-KW"/>
</dbReference>
<evidence type="ECO:0000313" key="9">
    <source>
        <dbReference type="EMBL" id="SDO04339.1"/>
    </source>
</evidence>
<evidence type="ECO:0000313" key="10">
    <source>
        <dbReference type="Proteomes" id="UP000198778"/>
    </source>
</evidence>
<evidence type="ECO:0000256" key="2">
    <source>
        <dbReference type="ARBA" id="ARBA00022741"/>
    </source>
</evidence>